<dbReference type="EC" id="3.1.3.73" evidence="1"/>
<evidence type="ECO:0000256" key="1">
    <source>
        <dbReference type="NCBIfam" id="TIGR03162"/>
    </source>
</evidence>
<dbReference type="NCBIfam" id="TIGR03162">
    <property type="entry name" value="ribazole_cobC"/>
    <property type="match status" value="1"/>
</dbReference>
<dbReference type="Gene3D" id="3.40.50.1240">
    <property type="entry name" value="Phosphoglycerate mutase-like"/>
    <property type="match status" value="1"/>
</dbReference>
<evidence type="ECO:0000313" key="2">
    <source>
        <dbReference type="EMBL" id="BDC99010.1"/>
    </source>
</evidence>
<dbReference type="InterPro" id="IPR013078">
    <property type="entry name" value="His_Pase_superF_clade-1"/>
</dbReference>
<dbReference type="InterPro" id="IPR050275">
    <property type="entry name" value="PGM_Phosphatase"/>
</dbReference>
<dbReference type="InterPro" id="IPR029033">
    <property type="entry name" value="His_PPase_superfam"/>
</dbReference>
<sequence length="188" mass="21462">MKKITLIRHTTPKVEKGICYGQLDLPVASSFPQESASVREKLGKADFDLLYSSPLLRTKLLAEALFSPSEIVFSDSLKEFDFGIFEGKRWTDLPQELFDAWDADLLNFQFEQGECLKGFYHRVKELTGASAFQSAENIAIVTHAGVIRCLLAWAWDVEVEKIFQFDFPYGSVLEIKYWGPGKIQWKLL</sequence>
<gene>
    <name evidence="2" type="primary">gpmB</name>
    <name evidence="2" type="ORF">PEPS_12910</name>
</gene>
<reference evidence="2 3" key="1">
    <citation type="submission" date="2021-12" db="EMBL/GenBank/DDBJ databases">
        <title>Genome sequencing of bacteria with rrn-lacking chromosome and rrn-plasmid.</title>
        <authorList>
            <person name="Anda M."/>
            <person name="Iwasaki W."/>
        </authorList>
    </citation>
    <scope>NUCLEOTIDE SEQUENCE [LARGE SCALE GENOMIC DNA]</scope>
    <source>
        <strain evidence="2 3">NBRC 101262</strain>
    </source>
</reference>
<organism evidence="2 3">
    <name type="scientific">Persicobacter psychrovividus</name>
    <dbReference type="NCBI Taxonomy" id="387638"/>
    <lineage>
        <taxon>Bacteria</taxon>
        <taxon>Pseudomonadati</taxon>
        <taxon>Bacteroidota</taxon>
        <taxon>Cytophagia</taxon>
        <taxon>Cytophagales</taxon>
        <taxon>Persicobacteraceae</taxon>
        <taxon>Persicobacter</taxon>
    </lineage>
</organism>
<keyword evidence="3" id="KW-1185">Reference proteome</keyword>
<dbReference type="EMBL" id="AP025292">
    <property type="protein sequence ID" value="BDC99010.1"/>
    <property type="molecule type" value="Genomic_DNA"/>
</dbReference>
<dbReference type="PANTHER" id="PTHR48100:SF59">
    <property type="entry name" value="ADENOSYLCOBALAMIN_ALPHA-RIBAZOLE PHOSPHATASE"/>
    <property type="match status" value="1"/>
</dbReference>
<evidence type="ECO:0000313" key="3">
    <source>
        <dbReference type="Proteomes" id="UP001354989"/>
    </source>
</evidence>
<dbReference type="SMART" id="SM00855">
    <property type="entry name" value="PGAM"/>
    <property type="match status" value="1"/>
</dbReference>
<dbReference type="SUPFAM" id="SSF53254">
    <property type="entry name" value="Phosphoglycerate mutase-like"/>
    <property type="match status" value="1"/>
</dbReference>
<accession>A0ABM7VDI4</accession>
<dbReference type="Pfam" id="PF00300">
    <property type="entry name" value="His_Phos_1"/>
    <property type="match status" value="1"/>
</dbReference>
<protein>
    <recommendedName>
        <fullName evidence="1">Alpha-ribazole phosphatase</fullName>
        <ecNumber evidence="1">3.1.3.73</ecNumber>
    </recommendedName>
</protein>
<name>A0ABM7VDI4_9BACT</name>
<dbReference type="PANTHER" id="PTHR48100">
    <property type="entry name" value="BROAD-SPECIFICITY PHOSPHATASE YOR283W-RELATED"/>
    <property type="match status" value="1"/>
</dbReference>
<dbReference type="RefSeq" id="WP_338398010.1">
    <property type="nucleotide sequence ID" value="NZ_AP025292.1"/>
</dbReference>
<proteinExistence type="predicted"/>
<dbReference type="InterPro" id="IPR017578">
    <property type="entry name" value="Ribazole_CobC"/>
</dbReference>
<dbReference type="CDD" id="cd07067">
    <property type="entry name" value="HP_PGM_like"/>
    <property type="match status" value="1"/>
</dbReference>
<dbReference type="Proteomes" id="UP001354989">
    <property type="component" value="Chromosome"/>
</dbReference>